<comment type="similarity">
    <text evidence="1 2">Belongs to the phospholipid scramblase family.</text>
</comment>
<evidence type="ECO:0000256" key="1">
    <source>
        <dbReference type="ARBA" id="ARBA00005350"/>
    </source>
</evidence>
<dbReference type="GO" id="GO:0017128">
    <property type="term" value="F:phospholipid scramblase activity"/>
    <property type="evidence" value="ECO:0007669"/>
    <property type="project" value="InterPro"/>
</dbReference>
<dbReference type="AlphaFoldDB" id="A0A821YCA3"/>
<dbReference type="PANTHER" id="PTHR23248:SF9">
    <property type="entry name" value="PHOSPHOLIPID SCRAMBLASE"/>
    <property type="match status" value="1"/>
</dbReference>
<dbReference type="InterPro" id="IPR005552">
    <property type="entry name" value="Scramblase"/>
</dbReference>
<sequence>MKTQEDQWMPCPQIETKYPGLAYLCPLNELIVAKKRDSLHNLFGNNIIGYTIYNGQGQKVFLAVQRKETKKEIKIFNSYGNEVIHMQRRAFCLNKILVWTPPGRFVGSVHSKCLRVFIKNYKGDVLKIKPRGIFCCARDIFSEGERIGEVATRKCLHSIKSDVSVVFPFELDVELKSILLGACFLIGY</sequence>
<accession>A0A821YCA3</accession>
<organism evidence="3 4">
    <name type="scientific">Pieris macdunnoughi</name>
    <dbReference type="NCBI Taxonomy" id="345717"/>
    <lineage>
        <taxon>Eukaryota</taxon>
        <taxon>Metazoa</taxon>
        <taxon>Ecdysozoa</taxon>
        <taxon>Arthropoda</taxon>
        <taxon>Hexapoda</taxon>
        <taxon>Insecta</taxon>
        <taxon>Pterygota</taxon>
        <taxon>Neoptera</taxon>
        <taxon>Endopterygota</taxon>
        <taxon>Lepidoptera</taxon>
        <taxon>Glossata</taxon>
        <taxon>Ditrysia</taxon>
        <taxon>Papilionoidea</taxon>
        <taxon>Pieridae</taxon>
        <taxon>Pierinae</taxon>
        <taxon>Pieris</taxon>
    </lineage>
</organism>
<comment type="caution">
    <text evidence="3">The sequence shown here is derived from an EMBL/GenBank/DDBJ whole genome shotgun (WGS) entry which is preliminary data.</text>
</comment>
<dbReference type="PANTHER" id="PTHR23248">
    <property type="entry name" value="PHOSPHOLIPID SCRAMBLASE-RELATED"/>
    <property type="match status" value="1"/>
</dbReference>
<name>A0A821YCA3_9NEOP</name>
<reference evidence="3" key="1">
    <citation type="submission" date="2021-02" db="EMBL/GenBank/DDBJ databases">
        <authorList>
            <person name="Steward A R."/>
        </authorList>
    </citation>
    <scope>NUCLEOTIDE SEQUENCE</scope>
</reference>
<proteinExistence type="inferred from homology"/>
<dbReference type="Proteomes" id="UP000663880">
    <property type="component" value="Unassembled WGS sequence"/>
</dbReference>
<keyword evidence="2" id="KW-0106">Calcium</keyword>
<dbReference type="OrthoDB" id="191150at2759"/>
<comment type="function">
    <text evidence="2">May mediate accelerated ATP-independent bidirectional transbilayer migration of phospholipids upon binding calcium ions that results in a loss of phospholipid asymmetry in the plasma membrane.</text>
</comment>
<dbReference type="Pfam" id="PF03803">
    <property type="entry name" value="Scramblase"/>
    <property type="match status" value="1"/>
</dbReference>
<protein>
    <recommendedName>
        <fullName evidence="2">Phospholipid scramblase</fullName>
    </recommendedName>
</protein>
<keyword evidence="4" id="KW-1185">Reference proteome</keyword>
<evidence type="ECO:0000313" key="3">
    <source>
        <dbReference type="EMBL" id="CAF4957720.1"/>
    </source>
</evidence>
<evidence type="ECO:0000313" key="4">
    <source>
        <dbReference type="Proteomes" id="UP000663880"/>
    </source>
</evidence>
<dbReference type="GO" id="GO:0005886">
    <property type="term" value="C:plasma membrane"/>
    <property type="evidence" value="ECO:0007669"/>
    <property type="project" value="TreeGrafter"/>
</dbReference>
<dbReference type="EMBL" id="CAJOBZ010000083">
    <property type="protein sequence ID" value="CAF4957720.1"/>
    <property type="molecule type" value="Genomic_DNA"/>
</dbReference>
<evidence type="ECO:0000256" key="2">
    <source>
        <dbReference type="RuleBase" id="RU363116"/>
    </source>
</evidence>
<keyword evidence="2" id="KW-0449">Lipoprotein</keyword>
<keyword evidence="2" id="KW-0564">Palmitate</keyword>
<gene>
    <name evidence="3" type="ORF">PMACD_LOCUS16421</name>
</gene>
<comment type="cofactor">
    <cofactor evidence="2">
        <name>Ca(2+)</name>
        <dbReference type="ChEBI" id="CHEBI:29108"/>
    </cofactor>
</comment>